<protein>
    <submittedName>
        <fullName evidence="1">Uncharacterized protein</fullName>
    </submittedName>
</protein>
<gene>
    <name evidence="1" type="ORF">BpHYR1_011774</name>
</gene>
<evidence type="ECO:0000313" key="1">
    <source>
        <dbReference type="EMBL" id="RNA06292.1"/>
    </source>
</evidence>
<sequence>MAYSVMCCSWTGIELSALNELRDTVVCHHIHIKVENFDNNAIELVQIFFKFSNELTRFYAHMKITDVKSRIRIGQR</sequence>
<proteinExistence type="predicted"/>
<dbReference type="Proteomes" id="UP000276133">
    <property type="component" value="Unassembled WGS sequence"/>
</dbReference>
<dbReference type="AlphaFoldDB" id="A0A3M7Q526"/>
<accession>A0A3M7Q526</accession>
<organism evidence="1 2">
    <name type="scientific">Brachionus plicatilis</name>
    <name type="common">Marine rotifer</name>
    <name type="synonym">Brachionus muelleri</name>
    <dbReference type="NCBI Taxonomy" id="10195"/>
    <lineage>
        <taxon>Eukaryota</taxon>
        <taxon>Metazoa</taxon>
        <taxon>Spiralia</taxon>
        <taxon>Gnathifera</taxon>
        <taxon>Rotifera</taxon>
        <taxon>Eurotatoria</taxon>
        <taxon>Monogononta</taxon>
        <taxon>Pseudotrocha</taxon>
        <taxon>Ploima</taxon>
        <taxon>Brachionidae</taxon>
        <taxon>Brachionus</taxon>
    </lineage>
</organism>
<keyword evidence="2" id="KW-1185">Reference proteome</keyword>
<evidence type="ECO:0000313" key="2">
    <source>
        <dbReference type="Proteomes" id="UP000276133"/>
    </source>
</evidence>
<dbReference type="EMBL" id="REGN01007440">
    <property type="protein sequence ID" value="RNA06292.1"/>
    <property type="molecule type" value="Genomic_DNA"/>
</dbReference>
<reference evidence="1 2" key="1">
    <citation type="journal article" date="2018" name="Sci. Rep.">
        <title>Genomic signatures of local adaptation to the degree of environmental predictability in rotifers.</title>
        <authorList>
            <person name="Franch-Gras L."/>
            <person name="Hahn C."/>
            <person name="Garcia-Roger E.M."/>
            <person name="Carmona M.J."/>
            <person name="Serra M."/>
            <person name="Gomez A."/>
        </authorList>
    </citation>
    <scope>NUCLEOTIDE SEQUENCE [LARGE SCALE GENOMIC DNA]</scope>
    <source>
        <strain evidence="1">HYR1</strain>
    </source>
</reference>
<name>A0A3M7Q526_BRAPC</name>
<comment type="caution">
    <text evidence="1">The sequence shown here is derived from an EMBL/GenBank/DDBJ whole genome shotgun (WGS) entry which is preliminary data.</text>
</comment>